<sequence>MNVSSFLNFDALSRIGGLLWGASLETLYMVFISSAVCIILGVPLGVLLLVTSKGYFWDSPRFYGILAAIVNALRSIPFIILMVAIIPLTKFIVGTSIGTTAAIVPLTIGTVPFIGRLVETSLRTVPHGLIEAAQSMGATPWQIVRRVLIPEAMPELIQNFTITIIVIIGFSAMAGTIGGGGLGDLAIRYGYMRFRADVMISTVIILILMVQIVQWIGDYLTRRFDHR</sequence>
<dbReference type="PROSITE" id="PS50928">
    <property type="entry name" value="ABC_TM1"/>
    <property type="match status" value="1"/>
</dbReference>
<keyword evidence="3 8" id="KW-0813">Transport</keyword>
<feature type="transmembrane region" description="Helical" evidence="8">
    <location>
        <begin position="27"/>
        <end position="50"/>
    </location>
</feature>
<dbReference type="GO" id="GO:0048473">
    <property type="term" value="P:D-methionine transmembrane transport"/>
    <property type="evidence" value="ECO:0007669"/>
    <property type="project" value="TreeGrafter"/>
</dbReference>
<reference evidence="10" key="1">
    <citation type="journal article" date="2021" name="PeerJ">
        <title>Extensive microbial diversity within the chicken gut microbiome revealed by metagenomics and culture.</title>
        <authorList>
            <person name="Gilroy R."/>
            <person name="Ravi A."/>
            <person name="Getino M."/>
            <person name="Pursley I."/>
            <person name="Horton D.L."/>
            <person name="Alikhan N.F."/>
            <person name="Baker D."/>
            <person name="Gharbi K."/>
            <person name="Hall N."/>
            <person name="Watson M."/>
            <person name="Adriaenssens E.M."/>
            <person name="Foster-Nyarko E."/>
            <person name="Jarju S."/>
            <person name="Secka A."/>
            <person name="Antonio M."/>
            <person name="Oren A."/>
            <person name="Chaudhuri R.R."/>
            <person name="La Ragione R."/>
            <person name="Hildebrand F."/>
            <person name="Pallen M.J."/>
        </authorList>
    </citation>
    <scope>NUCLEOTIDE SEQUENCE</scope>
    <source>
        <strain evidence="10">687</strain>
    </source>
</reference>
<feature type="transmembrane region" description="Helical" evidence="8">
    <location>
        <begin position="62"/>
        <end position="85"/>
    </location>
</feature>
<dbReference type="SUPFAM" id="SSF161098">
    <property type="entry name" value="MetI-like"/>
    <property type="match status" value="1"/>
</dbReference>
<evidence type="ECO:0000259" key="9">
    <source>
        <dbReference type="PROSITE" id="PS50928"/>
    </source>
</evidence>
<name>A0A9E2KPS0_9GAMM</name>
<comment type="caution">
    <text evidence="10">The sequence shown here is derived from an EMBL/GenBank/DDBJ whole genome shotgun (WGS) entry which is preliminary data.</text>
</comment>
<evidence type="ECO:0000256" key="1">
    <source>
        <dbReference type="ARBA" id="ARBA00004651"/>
    </source>
</evidence>
<accession>A0A9E2KPS0</accession>
<dbReference type="PANTHER" id="PTHR30450:SF1">
    <property type="entry name" value="D-METHIONINE TRANSPORT SYSTEM PERMEASE PROTEIN METI-RELATED"/>
    <property type="match status" value="1"/>
</dbReference>
<feature type="transmembrane region" description="Helical" evidence="8">
    <location>
        <begin position="198"/>
        <end position="217"/>
    </location>
</feature>
<dbReference type="Proteomes" id="UP000824150">
    <property type="component" value="Unassembled WGS sequence"/>
</dbReference>
<evidence type="ECO:0000256" key="2">
    <source>
        <dbReference type="ARBA" id="ARBA00007069"/>
    </source>
</evidence>
<protein>
    <submittedName>
        <fullName evidence="10">ABC transporter permease</fullName>
    </submittedName>
</protein>
<feature type="transmembrane region" description="Helical" evidence="8">
    <location>
        <begin position="156"/>
        <end position="178"/>
    </location>
</feature>
<dbReference type="NCBIfam" id="NF008049">
    <property type="entry name" value="PRK10782.1"/>
    <property type="match status" value="1"/>
</dbReference>
<dbReference type="Pfam" id="PF00528">
    <property type="entry name" value="BPD_transp_1"/>
    <property type="match status" value="1"/>
</dbReference>
<dbReference type="GO" id="GO:0005886">
    <property type="term" value="C:plasma membrane"/>
    <property type="evidence" value="ECO:0007669"/>
    <property type="project" value="UniProtKB-SubCell"/>
</dbReference>
<evidence type="ECO:0000313" key="11">
    <source>
        <dbReference type="Proteomes" id="UP000824150"/>
    </source>
</evidence>
<keyword evidence="6 8" id="KW-1133">Transmembrane helix</keyword>
<keyword evidence="4" id="KW-1003">Cell membrane</keyword>
<evidence type="ECO:0000256" key="8">
    <source>
        <dbReference type="RuleBase" id="RU363032"/>
    </source>
</evidence>
<evidence type="ECO:0000256" key="3">
    <source>
        <dbReference type="ARBA" id="ARBA00022448"/>
    </source>
</evidence>
<comment type="subcellular location">
    <subcellularLocation>
        <location evidence="1 8">Cell membrane</location>
        <topology evidence="1 8">Multi-pass membrane protein</topology>
    </subcellularLocation>
</comment>
<dbReference type="FunFam" id="1.10.3720.10:FF:000002">
    <property type="entry name" value="D-methionine ABC transporter permease MetI"/>
    <property type="match status" value="1"/>
</dbReference>
<evidence type="ECO:0000256" key="5">
    <source>
        <dbReference type="ARBA" id="ARBA00022692"/>
    </source>
</evidence>
<dbReference type="CDD" id="cd06261">
    <property type="entry name" value="TM_PBP2"/>
    <property type="match status" value="1"/>
</dbReference>
<evidence type="ECO:0000256" key="6">
    <source>
        <dbReference type="ARBA" id="ARBA00022989"/>
    </source>
</evidence>
<evidence type="ECO:0000256" key="7">
    <source>
        <dbReference type="ARBA" id="ARBA00023136"/>
    </source>
</evidence>
<dbReference type="Gene3D" id="1.10.3720.10">
    <property type="entry name" value="MetI-like"/>
    <property type="match status" value="1"/>
</dbReference>
<evidence type="ECO:0000313" key="10">
    <source>
        <dbReference type="EMBL" id="MBU3827295.1"/>
    </source>
</evidence>
<dbReference type="InterPro" id="IPR051322">
    <property type="entry name" value="AA_ABC_Transporter_Permease"/>
</dbReference>
<dbReference type="InterPro" id="IPR035906">
    <property type="entry name" value="MetI-like_sf"/>
</dbReference>
<dbReference type="EMBL" id="JAHLFG010000080">
    <property type="protein sequence ID" value="MBU3827295.1"/>
    <property type="molecule type" value="Genomic_DNA"/>
</dbReference>
<dbReference type="PANTHER" id="PTHR30450">
    <property type="entry name" value="ABC TRANSPORTER PERMEASE"/>
    <property type="match status" value="1"/>
</dbReference>
<feature type="domain" description="ABC transmembrane type-1" evidence="9">
    <location>
        <begin position="23"/>
        <end position="217"/>
    </location>
</feature>
<feature type="transmembrane region" description="Helical" evidence="8">
    <location>
        <begin position="91"/>
        <end position="114"/>
    </location>
</feature>
<reference evidence="10" key="2">
    <citation type="submission" date="2021-04" db="EMBL/GenBank/DDBJ databases">
        <authorList>
            <person name="Gilroy R."/>
        </authorList>
    </citation>
    <scope>NUCLEOTIDE SEQUENCE</scope>
    <source>
        <strain evidence="10">687</strain>
    </source>
</reference>
<gene>
    <name evidence="10" type="ORF">IAA31_07380</name>
</gene>
<keyword evidence="7 8" id="KW-0472">Membrane</keyword>
<organism evidence="10 11">
    <name type="scientific">Candidatus Anaerobiospirillum merdipullorum</name>
    <dbReference type="NCBI Taxonomy" id="2838450"/>
    <lineage>
        <taxon>Bacteria</taxon>
        <taxon>Pseudomonadati</taxon>
        <taxon>Pseudomonadota</taxon>
        <taxon>Gammaproteobacteria</taxon>
        <taxon>Aeromonadales</taxon>
        <taxon>Succinivibrionaceae</taxon>
        <taxon>Anaerobiospirillum</taxon>
    </lineage>
</organism>
<dbReference type="AlphaFoldDB" id="A0A9E2KPS0"/>
<comment type="similarity">
    <text evidence="2">Belongs to the binding-protein-dependent transport system permease family. CysTW subfamily.</text>
</comment>
<keyword evidence="5 8" id="KW-0812">Transmembrane</keyword>
<dbReference type="InterPro" id="IPR000515">
    <property type="entry name" value="MetI-like"/>
</dbReference>
<evidence type="ECO:0000256" key="4">
    <source>
        <dbReference type="ARBA" id="ARBA00022475"/>
    </source>
</evidence>
<proteinExistence type="inferred from homology"/>